<gene>
    <name evidence="4" type="ORF">GNZ21_08295</name>
</gene>
<dbReference type="InterPro" id="IPR005135">
    <property type="entry name" value="Endo/exonuclease/phosphatase"/>
</dbReference>
<name>A0A7K1UIP9_9MICC</name>
<proteinExistence type="predicted"/>
<evidence type="ECO:0000313" key="4">
    <source>
        <dbReference type="EMBL" id="MVT26353.1"/>
    </source>
</evidence>
<keyword evidence="2" id="KW-0732">Signal</keyword>
<protein>
    <recommendedName>
        <fullName evidence="3">Endonuclease/exonuclease/phosphatase domain-containing protein</fullName>
    </recommendedName>
</protein>
<dbReference type="OrthoDB" id="292013at2"/>
<dbReference type="Pfam" id="PF03372">
    <property type="entry name" value="Exo_endo_phos"/>
    <property type="match status" value="1"/>
</dbReference>
<evidence type="ECO:0000259" key="3">
    <source>
        <dbReference type="Pfam" id="PF03372"/>
    </source>
</evidence>
<dbReference type="RefSeq" id="WP_157323206.1">
    <property type="nucleotide sequence ID" value="NZ_BMFX01000011.1"/>
</dbReference>
<dbReference type="GO" id="GO:0003824">
    <property type="term" value="F:catalytic activity"/>
    <property type="evidence" value="ECO:0007669"/>
    <property type="project" value="InterPro"/>
</dbReference>
<feature type="chain" id="PRO_5038590795" description="Endonuclease/exonuclease/phosphatase domain-containing protein" evidence="2">
    <location>
        <begin position="34"/>
        <end position="434"/>
    </location>
</feature>
<dbReference type="EMBL" id="WRPM01000059">
    <property type="protein sequence ID" value="MVT26353.1"/>
    <property type="molecule type" value="Genomic_DNA"/>
</dbReference>
<reference evidence="4 5" key="1">
    <citation type="submission" date="2019-12" db="EMBL/GenBank/DDBJ databases">
        <title>Nesterenkonia muleiensis sp. nov., a novel actinobacterium isolated from sap of Populus euphratica.</title>
        <authorList>
            <person name="Wang R."/>
        </authorList>
    </citation>
    <scope>NUCLEOTIDE SEQUENCE [LARGE SCALE GENOMIC DNA]</scope>
    <source>
        <strain evidence="4 5">F10</strain>
    </source>
</reference>
<feature type="signal peptide" evidence="2">
    <location>
        <begin position="1"/>
        <end position="33"/>
    </location>
</feature>
<evidence type="ECO:0000256" key="1">
    <source>
        <dbReference type="SAM" id="MobiDB-lite"/>
    </source>
</evidence>
<dbReference type="Gene3D" id="3.60.10.10">
    <property type="entry name" value="Endonuclease/exonuclease/phosphatase"/>
    <property type="match status" value="1"/>
</dbReference>
<feature type="domain" description="Endonuclease/exonuclease/phosphatase" evidence="3">
    <location>
        <begin position="110"/>
        <end position="405"/>
    </location>
</feature>
<organism evidence="4 5">
    <name type="scientific">Nesterenkonia alkaliphila</name>
    <dbReference type="NCBI Taxonomy" id="1463631"/>
    <lineage>
        <taxon>Bacteria</taxon>
        <taxon>Bacillati</taxon>
        <taxon>Actinomycetota</taxon>
        <taxon>Actinomycetes</taxon>
        <taxon>Micrococcales</taxon>
        <taxon>Micrococcaceae</taxon>
        <taxon>Nesterenkonia</taxon>
    </lineage>
</organism>
<feature type="region of interest" description="Disordered" evidence="1">
    <location>
        <begin position="41"/>
        <end position="72"/>
    </location>
</feature>
<dbReference type="InterPro" id="IPR036691">
    <property type="entry name" value="Endo/exonu/phosph_ase_sf"/>
</dbReference>
<evidence type="ECO:0000256" key="2">
    <source>
        <dbReference type="SAM" id="SignalP"/>
    </source>
</evidence>
<comment type="caution">
    <text evidence="4">The sequence shown here is derived from an EMBL/GenBank/DDBJ whole genome shotgun (WGS) entry which is preliminary data.</text>
</comment>
<sequence>MPTGSDMPARRIRKREALRPAAAVLLAACLSLAAVPPAQSGTAEGVAGAIPSPLYPAPGQPSQEANGDQDDAATSVVTKEKGDLRVATLHAGITADPDAEAPVQSLVNSLATGNHSQARAVAQTAQLNEPDVLILTGVSYDEDQQIAEQLSGYLASGQYSAAGLDYPYVFTAPTNSGRESGVDLDGDGSIGGPGDAVGYGEYPGQYGTVIFSKHPIVEDEVRTFQQFLWSDVPEAGMPQGYSDLEASVLRLSETTLWDVPVEVEGHRVNLVTTAVTDQNGAEDTARGDDLRQVISDYVSGQAWYLYDDEGETAAGQTAAHYVVAGVPAAKTGSENLDVLLDSAVLQDPQPEAVTERPLSDRPGSVWHTDPLATRYVPGDRDLRASYVLPSTSLQVNNSGVFWPGEGELGYQVVNPEGAYALTDRLVWVDLTLGG</sequence>
<dbReference type="AlphaFoldDB" id="A0A7K1UIP9"/>
<dbReference type="SUPFAM" id="SSF56219">
    <property type="entry name" value="DNase I-like"/>
    <property type="match status" value="1"/>
</dbReference>
<evidence type="ECO:0000313" key="5">
    <source>
        <dbReference type="Proteomes" id="UP000460157"/>
    </source>
</evidence>
<keyword evidence="5" id="KW-1185">Reference proteome</keyword>
<accession>A0A7K1UIP9</accession>
<dbReference type="Proteomes" id="UP000460157">
    <property type="component" value="Unassembled WGS sequence"/>
</dbReference>